<reference evidence="1" key="2">
    <citation type="submission" date="2020-11" db="EMBL/GenBank/DDBJ databases">
        <authorList>
            <person name="McCartney M.A."/>
            <person name="Auch B."/>
            <person name="Kono T."/>
            <person name="Mallez S."/>
            <person name="Becker A."/>
            <person name="Gohl D.M."/>
            <person name="Silverstein K.A.T."/>
            <person name="Koren S."/>
            <person name="Bechman K.B."/>
            <person name="Herman A."/>
            <person name="Abrahante J.E."/>
            <person name="Garbe J."/>
        </authorList>
    </citation>
    <scope>NUCLEOTIDE SEQUENCE</scope>
    <source>
        <strain evidence="1">Duluth1</strain>
        <tissue evidence="1">Whole animal</tissue>
    </source>
</reference>
<proteinExistence type="predicted"/>
<protein>
    <submittedName>
        <fullName evidence="1">Uncharacterized protein</fullName>
    </submittedName>
</protein>
<evidence type="ECO:0000313" key="2">
    <source>
        <dbReference type="Proteomes" id="UP000828390"/>
    </source>
</evidence>
<keyword evidence="2" id="KW-1185">Reference proteome</keyword>
<organism evidence="1 2">
    <name type="scientific">Dreissena polymorpha</name>
    <name type="common">Zebra mussel</name>
    <name type="synonym">Mytilus polymorpha</name>
    <dbReference type="NCBI Taxonomy" id="45954"/>
    <lineage>
        <taxon>Eukaryota</taxon>
        <taxon>Metazoa</taxon>
        <taxon>Spiralia</taxon>
        <taxon>Lophotrochozoa</taxon>
        <taxon>Mollusca</taxon>
        <taxon>Bivalvia</taxon>
        <taxon>Autobranchia</taxon>
        <taxon>Heteroconchia</taxon>
        <taxon>Euheterodonta</taxon>
        <taxon>Imparidentia</taxon>
        <taxon>Neoheterodontei</taxon>
        <taxon>Myida</taxon>
        <taxon>Dreissenoidea</taxon>
        <taxon>Dreissenidae</taxon>
        <taxon>Dreissena</taxon>
    </lineage>
</organism>
<dbReference type="Proteomes" id="UP000828390">
    <property type="component" value="Unassembled WGS sequence"/>
</dbReference>
<reference evidence="1" key="1">
    <citation type="journal article" date="2019" name="bioRxiv">
        <title>The Genome of the Zebra Mussel, Dreissena polymorpha: A Resource for Invasive Species Research.</title>
        <authorList>
            <person name="McCartney M.A."/>
            <person name="Auch B."/>
            <person name="Kono T."/>
            <person name="Mallez S."/>
            <person name="Zhang Y."/>
            <person name="Obille A."/>
            <person name="Becker A."/>
            <person name="Abrahante J.E."/>
            <person name="Garbe J."/>
            <person name="Badalamenti J.P."/>
            <person name="Herman A."/>
            <person name="Mangelson H."/>
            <person name="Liachko I."/>
            <person name="Sullivan S."/>
            <person name="Sone E.D."/>
            <person name="Koren S."/>
            <person name="Silverstein K.A.T."/>
            <person name="Beckman K.B."/>
            <person name="Gohl D.M."/>
        </authorList>
    </citation>
    <scope>NUCLEOTIDE SEQUENCE</scope>
    <source>
        <strain evidence="1">Duluth1</strain>
        <tissue evidence="1">Whole animal</tissue>
    </source>
</reference>
<accession>A0A9D4G9R2</accession>
<name>A0A9D4G9R2_DREPO</name>
<sequence>MVLVEADYKLNLVEVYSNGSTGAQVFNNSEVRATIDKGALDFILNLCRTARNQCRYK</sequence>
<comment type="caution">
    <text evidence="1">The sequence shown here is derived from an EMBL/GenBank/DDBJ whole genome shotgun (WGS) entry which is preliminary data.</text>
</comment>
<dbReference type="AlphaFoldDB" id="A0A9D4G9R2"/>
<gene>
    <name evidence="1" type="ORF">DPMN_141579</name>
</gene>
<dbReference type="EMBL" id="JAIWYP010000006">
    <property type="protein sequence ID" value="KAH3813129.1"/>
    <property type="molecule type" value="Genomic_DNA"/>
</dbReference>
<evidence type="ECO:0000313" key="1">
    <source>
        <dbReference type="EMBL" id="KAH3813129.1"/>
    </source>
</evidence>